<dbReference type="STRING" id="91604.ID47_04370"/>
<dbReference type="RefSeq" id="WP_038464189.1">
    <property type="nucleotide sequence ID" value="NZ_CP008941.1"/>
</dbReference>
<dbReference type="eggNOG" id="ENOG50314MA">
    <property type="taxonomic scope" value="Bacteria"/>
</dbReference>
<dbReference type="EMBL" id="CP008941">
    <property type="protein sequence ID" value="AIK96142.1"/>
    <property type="molecule type" value="Genomic_DNA"/>
</dbReference>
<dbReference type="KEGG" id="paca:ID47_04370"/>
<dbReference type="OrthoDB" id="7365735at2"/>
<proteinExistence type="predicted"/>
<evidence type="ECO:0000313" key="1">
    <source>
        <dbReference type="EMBL" id="AIK96142.1"/>
    </source>
</evidence>
<keyword evidence="2" id="KW-1185">Reference proteome</keyword>
<dbReference type="AlphaFoldDB" id="A0A077ASG1"/>
<protein>
    <submittedName>
        <fullName evidence="1">Uncharacterized protein</fullName>
    </submittedName>
</protein>
<sequence>MSNPRPFMICILLGSIIITQTACNPFMVFRPNSEDLVKNGWADQPSKQKDPPPLYCYNTLGHKVCHSAPLDDQSRLQNYYGPRPY</sequence>
<name>A0A077ASG1_9PROT</name>
<evidence type="ECO:0000313" key="2">
    <source>
        <dbReference type="Proteomes" id="UP000028926"/>
    </source>
</evidence>
<dbReference type="HOGENOM" id="CLU_2506586_0_0_5"/>
<organism evidence="1 2">
    <name type="scientific">Candidatus Odyssella acanthamoebae</name>
    <dbReference type="NCBI Taxonomy" id="91604"/>
    <lineage>
        <taxon>Bacteria</taxon>
        <taxon>Pseudomonadati</taxon>
        <taxon>Pseudomonadota</taxon>
        <taxon>Alphaproteobacteria</taxon>
        <taxon>Holosporales</taxon>
        <taxon>Candidatus Paracaedibacteraceae</taxon>
        <taxon>Candidatus Odyssella</taxon>
    </lineage>
</organism>
<gene>
    <name evidence="1" type="ORF">ID47_04370</name>
</gene>
<reference evidence="1 2" key="1">
    <citation type="submission" date="2014-07" db="EMBL/GenBank/DDBJ databases">
        <title>Comparative genomic insights into amoeba endosymbionts belonging to the families of Holosporaceae and Candidatus Midichloriaceae within Rickettsiales.</title>
        <authorList>
            <person name="Wang Z."/>
            <person name="Wu M."/>
        </authorList>
    </citation>
    <scope>NUCLEOTIDE SEQUENCE [LARGE SCALE GENOMIC DNA]</scope>
    <source>
        <strain evidence="1">PRA3</strain>
    </source>
</reference>
<accession>A0A077ASG1</accession>
<dbReference type="Proteomes" id="UP000028926">
    <property type="component" value="Chromosome"/>
</dbReference>